<dbReference type="InterPro" id="IPR010982">
    <property type="entry name" value="Lambda_DNA-bd_dom_sf"/>
</dbReference>
<protein>
    <submittedName>
        <fullName evidence="3">Helix-turn-helix transcriptional regulator</fullName>
    </submittedName>
</protein>
<dbReference type="Proteomes" id="UP000824118">
    <property type="component" value="Unassembled WGS sequence"/>
</dbReference>
<evidence type="ECO:0000259" key="2">
    <source>
        <dbReference type="PROSITE" id="PS50943"/>
    </source>
</evidence>
<accession>A0A9D1LYC0</accession>
<gene>
    <name evidence="3" type="ORF">IAD22_05455</name>
</gene>
<evidence type="ECO:0000313" key="3">
    <source>
        <dbReference type="EMBL" id="HIU50440.1"/>
    </source>
</evidence>
<dbReference type="PANTHER" id="PTHR46558:SF11">
    <property type="entry name" value="HTH-TYPE TRANSCRIPTIONAL REGULATOR XRE"/>
    <property type="match status" value="1"/>
</dbReference>
<dbReference type="EMBL" id="DVNG01000081">
    <property type="protein sequence ID" value="HIU50440.1"/>
    <property type="molecule type" value="Genomic_DNA"/>
</dbReference>
<dbReference type="InterPro" id="IPR001387">
    <property type="entry name" value="Cro/C1-type_HTH"/>
</dbReference>
<dbReference type="SUPFAM" id="SSF47413">
    <property type="entry name" value="lambda repressor-like DNA-binding domains"/>
    <property type="match status" value="1"/>
</dbReference>
<proteinExistence type="predicted"/>
<reference evidence="3" key="2">
    <citation type="journal article" date="2021" name="PeerJ">
        <title>Extensive microbial diversity within the chicken gut microbiome revealed by metagenomics and culture.</title>
        <authorList>
            <person name="Gilroy R."/>
            <person name="Ravi A."/>
            <person name="Getino M."/>
            <person name="Pursley I."/>
            <person name="Horton D.L."/>
            <person name="Alikhan N.F."/>
            <person name="Baker D."/>
            <person name="Gharbi K."/>
            <person name="Hall N."/>
            <person name="Watson M."/>
            <person name="Adriaenssens E.M."/>
            <person name="Foster-Nyarko E."/>
            <person name="Jarju S."/>
            <person name="Secka A."/>
            <person name="Antonio M."/>
            <person name="Oren A."/>
            <person name="Chaudhuri R.R."/>
            <person name="La Ragione R."/>
            <person name="Hildebrand F."/>
            <person name="Pallen M.J."/>
        </authorList>
    </citation>
    <scope>NUCLEOTIDE SEQUENCE</scope>
    <source>
        <strain evidence="3">ChiGjej1B1-1684</strain>
    </source>
</reference>
<sequence>MKKGFGRIITMLRKEKGISQCQAAKDLGVSQALMSHYENGIRECSLEFVVKIADYYSVSCDYLLGRSANRNGGAVYQEEPDEKDSFQDSKPKISVIHALNRKIITDSVSIMYEALPQLNSKAVSADVTSYFTASVYKIYRMLYDLYVPGTGKIFSIPSEIFEGYCNSIMEMSCAKIKYESKFYQKNSQENGGKKHQNLLNPESISEVYPEQYTSLSNLIQNAERKMNYKIK</sequence>
<dbReference type="AlphaFoldDB" id="A0A9D1LYC0"/>
<evidence type="ECO:0000256" key="1">
    <source>
        <dbReference type="ARBA" id="ARBA00023125"/>
    </source>
</evidence>
<evidence type="ECO:0000313" key="4">
    <source>
        <dbReference type="Proteomes" id="UP000824118"/>
    </source>
</evidence>
<keyword evidence="1" id="KW-0238">DNA-binding</keyword>
<dbReference type="GO" id="GO:0003677">
    <property type="term" value="F:DNA binding"/>
    <property type="evidence" value="ECO:0007669"/>
    <property type="project" value="UniProtKB-KW"/>
</dbReference>
<dbReference type="Pfam" id="PF01381">
    <property type="entry name" value="HTH_3"/>
    <property type="match status" value="1"/>
</dbReference>
<reference evidence="3" key="1">
    <citation type="submission" date="2020-10" db="EMBL/GenBank/DDBJ databases">
        <authorList>
            <person name="Gilroy R."/>
        </authorList>
    </citation>
    <scope>NUCLEOTIDE SEQUENCE</scope>
    <source>
        <strain evidence="3">ChiGjej1B1-1684</strain>
    </source>
</reference>
<comment type="caution">
    <text evidence="3">The sequence shown here is derived from an EMBL/GenBank/DDBJ whole genome shotgun (WGS) entry which is preliminary data.</text>
</comment>
<dbReference type="Gene3D" id="1.10.260.40">
    <property type="entry name" value="lambda repressor-like DNA-binding domains"/>
    <property type="match status" value="1"/>
</dbReference>
<dbReference type="PROSITE" id="PS50943">
    <property type="entry name" value="HTH_CROC1"/>
    <property type="match status" value="1"/>
</dbReference>
<name>A0A9D1LYC0_9FIRM</name>
<organism evidence="3 4">
    <name type="scientific">Candidatus Limousia pullorum</name>
    <dbReference type="NCBI Taxonomy" id="2840860"/>
    <lineage>
        <taxon>Bacteria</taxon>
        <taxon>Bacillati</taxon>
        <taxon>Bacillota</taxon>
        <taxon>Clostridia</taxon>
        <taxon>Eubacteriales</taxon>
        <taxon>Oscillospiraceae</taxon>
        <taxon>Oscillospiraceae incertae sedis</taxon>
        <taxon>Candidatus Limousia</taxon>
    </lineage>
</organism>
<dbReference type="CDD" id="cd00093">
    <property type="entry name" value="HTH_XRE"/>
    <property type="match status" value="1"/>
</dbReference>
<dbReference type="SMART" id="SM00530">
    <property type="entry name" value="HTH_XRE"/>
    <property type="match status" value="1"/>
</dbReference>
<dbReference type="PANTHER" id="PTHR46558">
    <property type="entry name" value="TRACRIPTIONAL REGULATORY PROTEIN-RELATED-RELATED"/>
    <property type="match status" value="1"/>
</dbReference>
<feature type="domain" description="HTH cro/C1-type" evidence="2">
    <location>
        <begin position="9"/>
        <end position="63"/>
    </location>
</feature>